<comment type="caution">
    <text evidence="3">The sequence shown here is derived from an EMBL/GenBank/DDBJ whole genome shotgun (WGS) entry which is preliminary data.</text>
</comment>
<organism evidence="3 4">
    <name type="scientific">Aureobasidium uvarum</name>
    <dbReference type="NCBI Taxonomy" id="2773716"/>
    <lineage>
        <taxon>Eukaryota</taxon>
        <taxon>Fungi</taxon>
        <taxon>Dikarya</taxon>
        <taxon>Ascomycota</taxon>
        <taxon>Pezizomycotina</taxon>
        <taxon>Dothideomycetes</taxon>
        <taxon>Dothideomycetidae</taxon>
        <taxon>Dothideales</taxon>
        <taxon>Saccotheciaceae</taxon>
        <taxon>Aureobasidium</taxon>
    </lineage>
</organism>
<evidence type="ECO:0000313" key="4">
    <source>
        <dbReference type="Proteomes" id="UP000745764"/>
    </source>
</evidence>
<evidence type="ECO:0000259" key="2">
    <source>
        <dbReference type="Pfam" id="PF01757"/>
    </source>
</evidence>
<evidence type="ECO:0000313" key="3">
    <source>
        <dbReference type="EMBL" id="CAD0106107.1"/>
    </source>
</evidence>
<dbReference type="OrthoDB" id="5819582at2759"/>
<reference evidence="3" key="1">
    <citation type="submission" date="2020-06" db="EMBL/GenBank/DDBJ databases">
        <authorList>
            <person name="Onetto C."/>
        </authorList>
    </citation>
    <scope>NUCLEOTIDE SEQUENCE</scope>
</reference>
<feature type="transmembrane region" description="Helical" evidence="1">
    <location>
        <begin position="187"/>
        <end position="206"/>
    </location>
</feature>
<dbReference type="Proteomes" id="UP000745764">
    <property type="component" value="Unassembled WGS sequence"/>
</dbReference>
<dbReference type="GO" id="GO:0016747">
    <property type="term" value="F:acyltransferase activity, transferring groups other than amino-acyl groups"/>
    <property type="evidence" value="ECO:0007669"/>
    <property type="project" value="InterPro"/>
</dbReference>
<keyword evidence="1" id="KW-0812">Transmembrane</keyword>
<keyword evidence="1" id="KW-1133">Transmembrane helix</keyword>
<accession>A0A9N8PPG9</accession>
<gene>
    <name evidence="3" type="ORF">AWRI4620_LOCUS362</name>
</gene>
<dbReference type="PANTHER" id="PTHR23028">
    <property type="entry name" value="ACETYLTRANSFERASE"/>
    <property type="match status" value="1"/>
</dbReference>
<dbReference type="InterPro" id="IPR050879">
    <property type="entry name" value="Acyltransferase_3"/>
</dbReference>
<proteinExistence type="predicted"/>
<evidence type="ECO:0000256" key="1">
    <source>
        <dbReference type="SAM" id="Phobius"/>
    </source>
</evidence>
<name>A0A9N8PPG9_9PEZI</name>
<protein>
    <recommendedName>
        <fullName evidence="2">Acyltransferase 3 domain-containing protein</fullName>
    </recommendedName>
</protein>
<dbReference type="InterPro" id="IPR002656">
    <property type="entry name" value="Acyl_transf_3_dom"/>
</dbReference>
<dbReference type="AlphaFoldDB" id="A0A9N8PPG9"/>
<keyword evidence="4" id="KW-1185">Reference proteome</keyword>
<sequence length="405" mass="47155">GSTFHEKDVLEESHLLEDFRDEARTLPVEAKSSNPSPTFHINLSGVQHPKWSDLITSSKRFLFFLLPTFIQTKLYPDLQRLERLHPSAYLDGMRGLAALFVFFYHFSYSSHDVLTAFAGTGKPNEHREFLKLPFIRFIYTGPAMVSIFYVVSGYALSYKPVKLMRNKSWKDLLHTLSSATFRRAIRLYLPCFASTLMIVVLVRLGAYDVTRGIAYDGRRLNQVREFHMPRYRSLWHQLTDWAKMMWIFVHPWSFGTKDTDIEIDKHLWTIPMTSLVALVVWCHEKDRWEMVLFYSGFLLAELDFRRQALARLFINGPVQYLGKISFSLYLMHGPVTHTIGYASMEFFWRTIGDDTYLTKEIGFVLAAIINIASTIWAADLFMRVVDTPTVQFAKWIEEKCIVPLE</sequence>
<dbReference type="PANTHER" id="PTHR23028:SF134">
    <property type="entry name" value="PUTATIVE (AFU_ORTHOLOGUE AFUA_4G08520)-RELATED"/>
    <property type="match status" value="1"/>
</dbReference>
<feature type="domain" description="Acyltransferase 3" evidence="2">
    <location>
        <begin position="88"/>
        <end position="279"/>
    </location>
</feature>
<keyword evidence="1" id="KW-0472">Membrane</keyword>
<feature type="non-terminal residue" evidence="3">
    <location>
        <position position="1"/>
    </location>
</feature>
<feature type="transmembrane region" description="Helical" evidence="1">
    <location>
        <begin position="137"/>
        <end position="157"/>
    </location>
</feature>
<dbReference type="EMBL" id="CAINUL010000001">
    <property type="protein sequence ID" value="CAD0106107.1"/>
    <property type="molecule type" value="Genomic_DNA"/>
</dbReference>
<dbReference type="Pfam" id="PF01757">
    <property type="entry name" value="Acyl_transf_3"/>
    <property type="match status" value="1"/>
</dbReference>